<dbReference type="InterPro" id="IPR036513">
    <property type="entry name" value="STAS_dom_sf"/>
</dbReference>
<evidence type="ECO:0000313" key="2">
    <source>
        <dbReference type="EMBL" id="MDT0270320.1"/>
    </source>
</evidence>
<dbReference type="CDD" id="cd07043">
    <property type="entry name" value="STAS_anti-anti-sigma_factors"/>
    <property type="match status" value="1"/>
</dbReference>
<dbReference type="Pfam" id="PF13466">
    <property type="entry name" value="STAS_2"/>
    <property type="match status" value="1"/>
</dbReference>
<dbReference type="PROSITE" id="PS50801">
    <property type="entry name" value="STAS"/>
    <property type="match status" value="1"/>
</dbReference>
<evidence type="ECO:0000259" key="1">
    <source>
        <dbReference type="PROSITE" id="PS50801"/>
    </source>
</evidence>
<dbReference type="RefSeq" id="WP_311670388.1">
    <property type="nucleotide sequence ID" value="NZ_JAVREO010000025.1"/>
</dbReference>
<accession>A0ABU2JZD8</accession>
<evidence type="ECO:0000313" key="3">
    <source>
        <dbReference type="Proteomes" id="UP001183410"/>
    </source>
</evidence>
<dbReference type="Proteomes" id="UP001183410">
    <property type="component" value="Unassembled WGS sequence"/>
</dbReference>
<dbReference type="SUPFAM" id="SSF52091">
    <property type="entry name" value="SpoIIaa-like"/>
    <property type="match status" value="1"/>
</dbReference>
<keyword evidence="3" id="KW-1185">Reference proteome</keyword>
<protein>
    <submittedName>
        <fullName evidence="2">STAS domain-containing protein</fullName>
    </submittedName>
</protein>
<dbReference type="InterPro" id="IPR058548">
    <property type="entry name" value="MlaB-like_STAS"/>
</dbReference>
<organism evidence="2 3">
    <name type="scientific">Streptomyces chisholmiae</name>
    <dbReference type="NCBI Taxonomy" id="3075540"/>
    <lineage>
        <taxon>Bacteria</taxon>
        <taxon>Bacillati</taxon>
        <taxon>Actinomycetota</taxon>
        <taxon>Actinomycetes</taxon>
        <taxon>Kitasatosporales</taxon>
        <taxon>Streptomycetaceae</taxon>
        <taxon>Streptomyces</taxon>
    </lineage>
</organism>
<proteinExistence type="predicted"/>
<sequence>MSSSATDAPRPFDASVGAVGSSTVLRLSGDLTEADVPALRGLVDRAVAETADRAARRLVIDVHELGSMAPAGLRCLAFAQQHLPPTTEIAIDGASPSFHAALDRGRLTQSMTVITATA</sequence>
<dbReference type="EMBL" id="JAVREO010000025">
    <property type="protein sequence ID" value="MDT0270320.1"/>
    <property type="molecule type" value="Genomic_DNA"/>
</dbReference>
<dbReference type="InterPro" id="IPR002645">
    <property type="entry name" value="STAS_dom"/>
</dbReference>
<name>A0ABU2JZD8_9ACTN</name>
<feature type="domain" description="STAS" evidence="1">
    <location>
        <begin position="12"/>
        <end position="118"/>
    </location>
</feature>
<comment type="caution">
    <text evidence="2">The sequence shown here is derived from an EMBL/GenBank/DDBJ whole genome shotgun (WGS) entry which is preliminary data.</text>
</comment>
<dbReference type="Gene3D" id="3.30.750.24">
    <property type="entry name" value="STAS domain"/>
    <property type="match status" value="1"/>
</dbReference>
<reference evidence="3" key="1">
    <citation type="submission" date="2023-07" db="EMBL/GenBank/DDBJ databases">
        <title>30 novel species of actinomycetes from the DSMZ collection.</title>
        <authorList>
            <person name="Nouioui I."/>
        </authorList>
    </citation>
    <scope>NUCLEOTIDE SEQUENCE [LARGE SCALE GENOMIC DNA]</scope>
    <source>
        <strain evidence="3">DSM 44915</strain>
    </source>
</reference>
<gene>
    <name evidence="2" type="ORF">RM844_29015</name>
</gene>